<keyword evidence="2" id="KW-0472">Membrane</keyword>
<reference evidence="3" key="1">
    <citation type="journal article" date="2023" name="Front. Microbiol.">
        <title>Genomic-based phylogenetic and metabolic analyses of the genus Natronomonas, and description of Natronomonas aquatica sp. nov.</title>
        <authorList>
            <person name="Garcia-Roldan A."/>
            <person name="Duran-Viseras A."/>
            <person name="de la Haba R.R."/>
            <person name="Corral P."/>
            <person name="Sanchez-Porro C."/>
            <person name="Ventosa A."/>
        </authorList>
    </citation>
    <scope>NUCLEOTIDE SEQUENCE</scope>
    <source>
        <strain evidence="3">F2-12</strain>
    </source>
</reference>
<feature type="compositionally biased region" description="Basic and acidic residues" evidence="1">
    <location>
        <begin position="56"/>
        <end position="65"/>
    </location>
</feature>
<protein>
    <submittedName>
        <fullName evidence="3">Uncharacterized protein</fullName>
    </submittedName>
</protein>
<keyword evidence="2" id="KW-1133">Transmembrane helix</keyword>
<gene>
    <name evidence="3" type="ORF">KM295_09045</name>
</gene>
<proteinExistence type="predicted"/>
<evidence type="ECO:0000256" key="2">
    <source>
        <dbReference type="SAM" id="Phobius"/>
    </source>
</evidence>
<evidence type="ECO:0000256" key="1">
    <source>
        <dbReference type="SAM" id="MobiDB-lite"/>
    </source>
</evidence>
<accession>A0A9R1CTP4</accession>
<keyword evidence="2" id="KW-0812">Transmembrane</keyword>
<feature type="transmembrane region" description="Helical" evidence="2">
    <location>
        <begin position="112"/>
        <end position="137"/>
    </location>
</feature>
<dbReference type="AlphaFoldDB" id="A0A9R1CTP4"/>
<feature type="compositionally biased region" description="Polar residues" evidence="1">
    <location>
        <begin position="71"/>
        <end position="80"/>
    </location>
</feature>
<sequence length="149" mass="16114">MTNFSEVKYKQWNPCPDCEEKTIRLKTYWAGWPDGFNGRLQCDSCGAQFEDNDTVGRADVTKSENGDDSTDSAVKNNSQDGVEIREPGFSEGNSGVVLFVNLIGYLSIVTGFLLIITLVGIPLGVVFFIGGVILAAYGNDSGDTVETIT</sequence>
<organism evidence="3 4">
    <name type="scientific">Natronomonas aquatica</name>
    <dbReference type="NCBI Taxonomy" id="2841590"/>
    <lineage>
        <taxon>Archaea</taxon>
        <taxon>Methanobacteriati</taxon>
        <taxon>Methanobacteriota</taxon>
        <taxon>Stenosarchaea group</taxon>
        <taxon>Halobacteria</taxon>
        <taxon>Halobacteriales</taxon>
        <taxon>Natronomonadaceae</taxon>
        <taxon>Natronomonas</taxon>
    </lineage>
</organism>
<keyword evidence="4" id="KW-1185">Reference proteome</keyword>
<feature type="region of interest" description="Disordered" evidence="1">
    <location>
        <begin position="56"/>
        <end position="82"/>
    </location>
</feature>
<dbReference type="Proteomes" id="UP001139494">
    <property type="component" value="Unassembled WGS sequence"/>
</dbReference>
<evidence type="ECO:0000313" key="3">
    <source>
        <dbReference type="EMBL" id="MCQ4333618.1"/>
    </source>
</evidence>
<dbReference type="RefSeq" id="WP_256029644.1">
    <property type="nucleotide sequence ID" value="NZ_JAHLKM010000010.1"/>
</dbReference>
<evidence type="ECO:0000313" key="4">
    <source>
        <dbReference type="Proteomes" id="UP001139494"/>
    </source>
</evidence>
<name>A0A9R1CTP4_9EURY</name>
<comment type="caution">
    <text evidence="3">The sequence shown here is derived from an EMBL/GenBank/DDBJ whole genome shotgun (WGS) entry which is preliminary data.</text>
</comment>
<dbReference type="EMBL" id="JAHLKM010000010">
    <property type="protein sequence ID" value="MCQ4333618.1"/>
    <property type="molecule type" value="Genomic_DNA"/>
</dbReference>